<keyword evidence="7" id="KW-1185">Reference proteome</keyword>
<dbReference type="SMART" id="SM00474">
    <property type="entry name" value="35EXOc"/>
    <property type="match status" value="1"/>
</dbReference>
<dbReference type="Proteomes" id="UP001566132">
    <property type="component" value="Unassembled WGS sequence"/>
</dbReference>
<feature type="domain" description="3'-5' exonuclease" evidence="5">
    <location>
        <begin position="420"/>
        <end position="611"/>
    </location>
</feature>
<organism evidence="6 7">
    <name type="scientific">Hypothenemus hampei</name>
    <name type="common">Coffee berry borer</name>
    <dbReference type="NCBI Taxonomy" id="57062"/>
    <lineage>
        <taxon>Eukaryota</taxon>
        <taxon>Metazoa</taxon>
        <taxon>Ecdysozoa</taxon>
        <taxon>Arthropoda</taxon>
        <taxon>Hexapoda</taxon>
        <taxon>Insecta</taxon>
        <taxon>Pterygota</taxon>
        <taxon>Neoptera</taxon>
        <taxon>Endopterygota</taxon>
        <taxon>Coleoptera</taxon>
        <taxon>Polyphaga</taxon>
        <taxon>Cucujiformia</taxon>
        <taxon>Curculionidae</taxon>
        <taxon>Scolytinae</taxon>
        <taxon>Hypothenemus</taxon>
    </lineage>
</organism>
<dbReference type="Pfam" id="PF01927">
    <property type="entry name" value="Mut7-C"/>
    <property type="match status" value="1"/>
</dbReference>
<dbReference type="PANTHER" id="PTHR47765:SF2">
    <property type="entry name" value="EXONUCLEASE MUT-7 HOMOLOG"/>
    <property type="match status" value="1"/>
</dbReference>
<dbReference type="InterPro" id="IPR002562">
    <property type="entry name" value="3'-5'_exonuclease_dom"/>
</dbReference>
<gene>
    <name evidence="6" type="ORF">ABEB36_001139</name>
</gene>
<keyword evidence="2" id="KW-0378">Hydrolase</keyword>
<protein>
    <recommendedName>
        <fullName evidence="5">3'-5' exonuclease domain-containing protein</fullName>
    </recommendedName>
</protein>
<dbReference type="InterPro" id="IPR012337">
    <property type="entry name" value="RNaseH-like_sf"/>
</dbReference>
<evidence type="ECO:0000256" key="4">
    <source>
        <dbReference type="SAM" id="MobiDB-lite"/>
    </source>
</evidence>
<feature type="region of interest" description="Disordered" evidence="4">
    <location>
        <begin position="800"/>
        <end position="821"/>
    </location>
</feature>
<evidence type="ECO:0000256" key="2">
    <source>
        <dbReference type="ARBA" id="ARBA00022801"/>
    </source>
</evidence>
<dbReference type="GO" id="GO:0004527">
    <property type="term" value="F:exonuclease activity"/>
    <property type="evidence" value="ECO:0007669"/>
    <property type="project" value="UniProtKB-KW"/>
</dbReference>
<keyword evidence="1" id="KW-0540">Nuclease</keyword>
<keyword evidence="3" id="KW-0269">Exonuclease</keyword>
<evidence type="ECO:0000259" key="5">
    <source>
        <dbReference type="SMART" id="SM00474"/>
    </source>
</evidence>
<feature type="compositionally biased region" description="Polar residues" evidence="4">
    <location>
        <begin position="34"/>
        <end position="44"/>
    </location>
</feature>
<dbReference type="Gene3D" id="3.30.420.10">
    <property type="entry name" value="Ribonuclease H-like superfamily/Ribonuclease H"/>
    <property type="match status" value="1"/>
</dbReference>
<evidence type="ECO:0000256" key="3">
    <source>
        <dbReference type="ARBA" id="ARBA00022839"/>
    </source>
</evidence>
<accession>A0ABD1FDL2</accession>
<evidence type="ECO:0000256" key="1">
    <source>
        <dbReference type="ARBA" id="ARBA00022722"/>
    </source>
</evidence>
<evidence type="ECO:0000313" key="6">
    <source>
        <dbReference type="EMBL" id="KAL1517369.1"/>
    </source>
</evidence>
<evidence type="ECO:0000313" key="7">
    <source>
        <dbReference type="Proteomes" id="UP001566132"/>
    </source>
</evidence>
<dbReference type="InterPro" id="IPR036397">
    <property type="entry name" value="RNaseH_sf"/>
</dbReference>
<dbReference type="Pfam" id="PF01612">
    <property type="entry name" value="DNA_pol_A_exo1"/>
    <property type="match status" value="1"/>
</dbReference>
<feature type="compositionally biased region" description="Acidic residues" evidence="4">
    <location>
        <begin position="800"/>
        <end position="820"/>
    </location>
</feature>
<feature type="compositionally biased region" description="Polar residues" evidence="4">
    <location>
        <begin position="1"/>
        <end position="13"/>
    </location>
</feature>
<comment type="caution">
    <text evidence="6">The sequence shown here is derived from an EMBL/GenBank/DDBJ whole genome shotgun (WGS) entry which is preliminary data.</text>
</comment>
<dbReference type="AlphaFoldDB" id="A0ABD1FDL2"/>
<dbReference type="InterPro" id="IPR052408">
    <property type="entry name" value="Exonuclease_MUT-7-like"/>
</dbReference>
<dbReference type="InterPro" id="IPR037432">
    <property type="entry name" value="Mut-7_DEDDy_dom"/>
</dbReference>
<feature type="compositionally biased region" description="Basic residues" evidence="4">
    <location>
        <begin position="631"/>
        <end position="646"/>
    </location>
</feature>
<sequence length="893" mass="104321">MHNMNPNGMSSSPYRRGGVRGRGKPYFDVRHPQRTQNDVNSSVQNKEYQNISKHDNNCCQGIRLDVTLSDEENVFFRELKSIYQMLKRSPPVIAKLENYLNRCENPYLSFLRLLFNCQDFYNVKNKSLSMFLIEEFKKYSVSYKNRLQHLLTKDMKIDAFNIIRKQNVLLVSKLIIEIFEMTSDKAIFLDNIRCLIERKQYKEACQYATLLNLHEKFGIHEFLVPLVIQDKLYLVDDFLENSPKHQTDLIEFLDSILSASSVKEVLSQYIEQNRIPEVKFDKIHAKPWKKTIVRLSKRFKLPNELTPNLNKRRNMGALQFLLNKRFTDNTFGDESWKEMVQEAVGDDKNLQKELVFGIAQFGDFSEALRWARFYEIDRKDWPHNVRMFDENRLPQIPLEISNDDWDKVEYHRYPLSEETIVLVDDPDSFASFVDTGLENVDIVGIDCEWKPSFGHQNELALMQIATRRQAFVIDIVALGQQVPHLWQELGKFLFNNGNILKLGFSLSTDIHMIRQALPHLNFTTKQIGYLDLCSLWKLLEKYPKVRLPNKVNNGGPSLSTLIHQCMGKSLDKSEQFSNWEKRPLRPSQIYYAALDAYCLIQAYDVLKHCFEQAQYPFDELVYGLVQNDHSPKKKINKRQSHNKHRSNRGEEEQMAQPPSPHEHPVQAHEVKFVCDKMLTALGKNLRRCGIDTMILDAEKDSKECVKYFLDEKRLVLTRHNAFKMLKGYVPNGYCLNIISDNTDDQLHQVLNYYQITVTKEHVFSRCMICNGDCFAKVPRTTVMALHKNLPQRSAAFRPDDYDEEDEATGFTSEEDYDEDGPSYNRQWQLHTDENVDIGLGLTKLGVSIKIQELPLEVIEKYDFFYICEECGKIYYDGTHFEGILRGRLRGIVQ</sequence>
<feature type="region of interest" description="Disordered" evidence="4">
    <location>
        <begin position="631"/>
        <end position="663"/>
    </location>
</feature>
<reference evidence="6 7" key="1">
    <citation type="submission" date="2024-05" db="EMBL/GenBank/DDBJ databases">
        <title>Genetic variation in Jamaican populations of the coffee berry borer (Hypothenemus hampei).</title>
        <authorList>
            <person name="Errbii M."/>
            <person name="Myrie A."/>
        </authorList>
    </citation>
    <scope>NUCLEOTIDE SEQUENCE [LARGE SCALE GENOMIC DNA]</scope>
    <source>
        <strain evidence="6">JA-Hopewell-2020-01-JO</strain>
        <tissue evidence="6">Whole body</tissue>
    </source>
</reference>
<dbReference type="InterPro" id="IPR002782">
    <property type="entry name" value="Mut7-C_RNAse_dom"/>
</dbReference>
<dbReference type="CDD" id="cd06146">
    <property type="entry name" value="mut-7_like_exo"/>
    <property type="match status" value="1"/>
</dbReference>
<dbReference type="PANTHER" id="PTHR47765">
    <property type="entry name" value="3'-5' EXONUCLEASE DOMAIN-CONTAINING PROTEIN"/>
    <property type="match status" value="1"/>
</dbReference>
<name>A0ABD1FDL2_HYPHA</name>
<dbReference type="EMBL" id="JBDJPC010000001">
    <property type="protein sequence ID" value="KAL1517369.1"/>
    <property type="molecule type" value="Genomic_DNA"/>
</dbReference>
<proteinExistence type="predicted"/>
<dbReference type="SUPFAM" id="SSF53098">
    <property type="entry name" value="Ribonuclease H-like"/>
    <property type="match status" value="1"/>
</dbReference>
<feature type="region of interest" description="Disordered" evidence="4">
    <location>
        <begin position="1"/>
        <end position="44"/>
    </location>
</feature>